<comment type="caution">
    <text evidence="1">The sequence shown here is derived from an EMBL/GenBank/DDBJ whole genome shotgun (WGS) entry which is preliminary data.</text>
</comment>
<evidence type="ECO:0000313" key="1">
    <source>
        <dbReference type="EMBL" id="TGY91041.1"/>
    </source>
</evidence>
<protein>
    <submittedName>
        <fullName evidence="1">AraC family transcriptional regulator</fullName>
    </submittedName>
</protein>
<proteinExistence type="predicted"/>
<gene>
    <name evidence="1" type="ORF">E5329_23180</name>
</gene>
<keyword evidence="2" id="KW-1185">Reference proteome</keyword>
<dbReference type="Proteomes" id="UP000304953">
    <property type="component" value="Unassembled WGS sequence"/>
</dbReference>
<sequence length="348" mass="39714">MKKKYIIKDARKHLVEQIDSAEGIEGIVMQDNLAKNTKGLSAVIPKDNDGYCTVYKMDCDDGLGLMTVYQVYPGIQLIYNDFEATGCKWEDTLGQNALEINHCREGREGSRLLSGSCLYLGEGDMSIHTMDNCASEMAFPLKHYRGISIVINLELVAEYPPQTLAESGIDILEFKEKFCAGGQCFIMRAKDEIEHIFSELYSVPDCLQKPYFKLKVQELLLFLYMVDVTKERQREMYTSPQVEIVKEIHKKLVSDLQERPTIEELSKEYLINTATLKATFKGIYGQPIGTYMKEYRMKQAAVLLRQTKSTIAEVANQVGYENQSKFSTAFRDILKVTPAEYRKQNMSE</sequence>
<organism evidence="1 2">
    <name type="scientific">Petralouisia muris</name>
    <dbReference type="NCBI Taxonomy" id="3032872"/>
    <lineage>
        <taxon>Bacteria</taxon>
        <taxon>Bacillati</taxon>
        <taxon>Bacillota</taxon>
        <taxon>Clostridia</taxon>
        <taxon>Lachnospirales</taxon>
        <taxon>Lachnospiraceae</taxon>
        <taxon>Petralouisia</taxon>
    </lineage>
</organism>
<name>A0AC61RPW3_9FIRM</name>
<dbReference type="EMBL" id="SRYA01000073">
    <property type="protein sequence ID" value="TGY91041.1"/>
    <property type="molecule type" value="Genomic_DNA"/>
</dbReference>
<accession>A0AC61RPW3</accession>
<evidence type="ECO:0000313" key="2">
    <source>
        <dbReference type="Proteomes" id="UP000304953"/>
    </source>
</evidence>
<reference evidence="1" key="1">
    <citation type="submission" date="2019-04" db="EMBL/GenBank/DDBJ databases">
        <title>Microbes associate with the intestines of laboratory mice.</title>
        <authorList>
            <person name="Navarre W."/>
            <person name="Wong E."/>
            <person name="Huang K."/>
            <person name="Tropini C."/>
            <person name="Ng K."/>
            <person name="Yu B."/>
        </authorList>
    </citation>
    <scope>NUCLEOTIDE SEQUENCE</scope>
    <source>
        <strain evidence="1">NM01_1-7b</strain>
    </source>
</reference>